<evidence type="ECO:0000256" key="4">
    <source>
        <dbReference type="PIRSR" id="PIRSR005739-1"/>
    </source>
</evidence>
<dbReference type="GO" id="GO:0008171">
    <property type="term" value="F:O-methyltransferase activity"/>
    <property type="evidence" value="ECO:0007669"/>
    <property type="project" value="InterPro"/>
</dbReference>
<evidence type="ECO:0000256" key="3">
    <source>
        <dbReference type="ARBA" id="ARBA00022691"/>
    </source>
</evidence>
<dbReference type="PROSITE" id="PS51683">
    <property type="entry name" value="SAM_OMT_II"/>
    <property type="match status" value="1"/>
</dbReference>
<name>A0A1M7RPK0_9ACTN</name>
<dbReference type="Pfam" id="PF00891">
    <property type="entry name" value="Methyltransf_2"/>
    <property type="match status" value="1"/>
</dbReference>
<dbReference type="PANTHER" id="PTHR43712:SF2">
    <property type="entry name" value="O-METHYLTRANSFERASE CICE"/>
    <property type="match status" value="1"/>
</dbReference>
<sequence>MAAMDRSAAELQLARLMDGYLTTQLLFVAAELGLADALADGPRTADDLAGQVGANPGALARVLRGLAVEGVVTEDGEGGFALTDLGALLREGPGSLRGPAVVRGGLYFRAVAGLLDAVRSGGTAFEHAYGARFFDHLDRHPADGSAFQDSMAGRAVREADHVVAAYDFAGVRRLVDVGGGRGIVLAAVLGAAPHVTAVLFDRPAVAEQARERLTATGLAERCRFEGGDFFTAVPSGADTYLLSRVLHDWDDEHAVRILTTCRRSVPDDGRLLVVDIVLPRFAREQPAAIRMDLHMLMLLGARERTAAEFELLLARAGWHLRRVVATGAADGLSVLEAKPAR</sequence>
<evidence type="ECO:0000256" key="2">
    <source>
        <dbReference type="ARBA" id="ARBA00022679"/>
    </source>
</evidence>
<evidence type="ECO:0000313" key="8">
    <source>
        <dbReference type="Proteomes" id="UP000184440"/>
    </source>
</evidence>
<dbReference type="InterPro" id="IPR012967">
    <property type="entry name" value="COMT_dimerisation"/>
</dbReference>
<reference evidence="7 8" key="1">
    <citation type="submission" date="2016-11" db="EMBL/GenBank/DDBJ databases">
        <authorList>
            <person name="Jaros S."/>
            <person name="Januszkiewicz K."/>
            <person name="Wedrychowicz H."/>
        </authorList>
    </citation>
    <scope>NUCLEOTIDE SEQUENCE [LARGE SCALE GENOMIC DNA]</scope>
    <source>
        <strain evidence="7 8">DSM 46144</strain>
    </source>
</reference>
<evidence type="ECO:0000313" key="7">
    <source>
        <dbReference type="EMBL" id="SHN48081.1"/>
    </source>
</evidence>
<dbReference type="Gene3D" id="3.40.50.150">
    <property type="entry name" value="Vaccinia Virus protein VP39"/>
    <property type="match status" value="1"/>
</dbReference>
<dbReference type="InterPro" id="IPR001077">
    <property type="entry name" value="COMT_C"/>
</dbReference>
<dbReference type="PANTHER" id="PTHR43712">
    <property type="entry name" value="PUTATIVE (AFU_ORTHOLOGUE AFUA_4G14580)-RELATED"/>
    <property type="match status" value="1"/>
</dbReference>
<dbReference type="GO" id="GO:0032259">
    <property type="term" value="P:methylation"/>
    <property type="evidence" value="ECO:0007669"/>
    <property type="project" value="UniProtKB-KW"/>
</dbReference>
<evidence type="ECO:0000259" key="5">
    <source>
        <dbReference type="Pfam" id="PF00891"/>
    </source>
</evidence>
<dbReference type="InterPro" id="IPR029063">
    <property type="entry name" value="SAM-dependent_MTases_sf"/>
</dbReference>
<feature type="domain" description="O-methyltransferase dimerisation" evidence="6">
    <location>
        <begin position="15"/>
        <end position="89"/>
    </location>
</feature>
<proteinExistence type="predicted"/>
<dbReference type="CDD" id="cd02440">
    <property type="entry name" value="AdoMet_MTases"/>
    <property type="match status" value="1"/>
</dbReference>
<dbReference type="GO" id="GO:0046983">
    <property type="term" value="F:protein dimerization activity"/>
    <property type="evidence" value="ECO:0007669"/>
    <property type="project" value="InterPro"/>
</dbReference>
<dbReference type="InterPro" id="IPR036390">
    <property type="entry name" value="WH_DNA-bd_sf"/>
</dbReference>
<dbReference type="OrthoDB" id="4145676at2"/>
<dbReference type="Gene3D" id="1.10.287.1350">
    <property type="match status" value="1"/>
</dbReference>
<dbReference type="InterPro" id="IPR016461">
    <property type="entry name" value="COMT-like"/>
</dbReference>
<evidence type="ECO:0000259" key="6">
    <source>
        <dbReference type="Pfam" id="PF08100"/>
    </source>
</evidence>
<dbReference type="SUPFAM" id="SSF53335">
    <property type="entry name" value="S-adenosyl-L-methionine-dependent methyltransferases"/>
    <property type="match status" value="1"/>
</dbReference>
<evidence type="ECO:0000256" key="1">
    <source>
        <dbReference type="ARBA" id="ARBA00022603"/>
    </source>
</evidence>
<gene>
    <name evidence="7" type="ORF">SAMN05443668_13328</name>
</gene>
<feature type="active site" description="Proton acceptor" evidence="4">
    <location>
        <position position="247"/>
    </location>
</feature>
<dbReference type="InterPro" id="IPR036388">
    <property type="entry name" value="WH-like_DNA-bd_sf"/>
</dbReference>
<keyword evidence="2 7" id="KW-0808">Transferase</keyword>
<protein>
    <submittedName>
        <fullName evidence="7">Hydroxyneurosporene-O-methyltransferase</fullName>
    </submittedName>
</protein>
<keyword evidence="8" id="KW-1185">Reference proteome</keyword>
<dbReference type="Gene3D" id="1.10.10.10">
    <property type="entry name" value="Winged helix-like DNA-binding domain superfamily/Winged helix DNA-binding domain"/>
    <property type="match status" value="1"/>
</dbReference>
<keyword evidence="1 7" id="KW-0489">Methyltransferase</keyword>
<dbReference type="SUPFAM" id="SSF46785">
    <property type="entry name" value="Winged helix' DNA-binding domain"/>
    <property type="match status" value="1"/>
</dbReference>
<feature type="domain" description="O-methyltransferase C-terminal" evidence="5">
    <location>
        <begin position="114"/>
        <end position="318"/>
    </location>
</feature>
<dbReference type="PIRSF" id="PIRSF005739">
    <property type="entry name" value="O-mtase"/>
    <property type="match status" value="1"/>
</dbReference>
<dbReference type="STRING" id="134849.SAMN05443668_13328"/>
<keyword evidence="3" id="KW-0949">S-adenosyl-L-methionine</keyword>
<dbReference type="AlphaFoldDB" id="A0A1M7RPK0"/>
<accession>A0A1M7RPK0</accession>
<organism evidence="7 8">
    <name type="scientific">Cryptosporangium aurantiacum</name>
    <dbReference type="NCBI Taxonomy" id="134849"/>
    <lineage>
        <taxon>Bacteria</taxon>
        <taxon>Bacillati</taxon>
        <taxon>Actinomycetota</taxon>
        <taxon>Actinomycetes</taxon>
        <taxon>Cryptosporangiales</taxon>
        <taxon>Cryptosporangiaceae</taxon>
        <taxon>Cryptosporangium</taxon>
    </lineage>
</organism>
<dbReference type="Pfam" id="PF08100">
    <property type="entry name" value="Dimerisation"/>
    <property type="match status" value="1"/>
</dbReference>
<dbReference type="EMBL" id="FRCS01000033">
    <property type="protein sequence ID" value="SHN48081.1"/>
    <property type="molecule type" value="Genomic_DNA"/>
</dbReference>
<dbReference type="Proteomes" id="UP000184440">
    <property type="component" value="Unassembled WGS sequence"/>
</dbReference>